<comment type="cofactor">
    <cofactor evidence="9">
        <name>Fe(2+)</name>
        <dbReference type="ChEBI" id="CHEBI:29033"/>
    </cofactor>
    <text evidence="9">Binds 1 Fe(2+) ion per subunit.</text>
</comment>
<keyword evidence="3 9" id="KW-0479">Metal-binding</keyword>
<sequence>MTGHLDAHAKPPPRLREIYKDFQKLKLPALALSPDLIGFDDAGKTTDARLQTTKTASLPAELRQVFLDFLDDKSLIDPAHSPSDDIGHAVVYEIPNVPGLFIYPCLFPSSVQLSLLDRLLHRDLSNPQHQTNVHLHHLMTYPADQVEHTSFFHDSAHELSWTPKDPNIHKDFEIKQFLNKKLRWATLGGQYDWTNKVYPEGLPPSFPQDIKHMVENIFPMKAEAAIVNLYSPGDTLSLHRDVSEECDKPLVSISLGCDAVFICGLDPKHEADEPRVATLRLRSGDAVLMSGESRYAWHGVPKVIPDTCPVPMEDWPAVPDALKEYEHWRGWMKGKRVNINIRQMFA</sequence>
<evidence type="ECO:0000256" key="6">
    <source>
        <dbReference type="ARBA" id="ARBA00023004"/>
    </source>
</evidence>
<dbReference type="EC" id="1.14.11.53" evidence="2"/>
<dbReference type="InterPro" id="IPR004574">
    <property type="entry name" value="Alkb"/>
</dbReference>
<evidence type="ECO:0000256" key="4">
    <source>
        <dbReference type="ARBA" id="ARBA00022964"/>
    </source>
</evidence>
<dbReference type="Proteomes" id="UP000756132">
    <property type="component" value="Chromosome 1"/>
</dbReference>
<feature type="binding site" evidence="9">
    <location>
        <position position="239"/>
    </location>
    <ligand>
        <name>Fe cation</name>
        <dbReference type="ChEBI" id="CHEBI:24875"/>
        <note>catalytic</note>
    </ligand>
</feature>
<comment type="similarity">
    <text evidence="1">Belongs to the alkB family.</text>
</comment>
<accession>A0A9Q8P380</accession>
<evidence type="ECO:0000256" key="7">
    <source>
        <dbReference type="ARBA" id="ARBA00023026"/>
    </source>
</evidence>
<dbReference type="Gene3D" id="2.60.120.590">
    <property type="entry name" value="Alpha-ketoglutarate-dependent dioxygenase AlkB-like"/>
    <property type="match status" value="1"/>
</dbReference>
<evidence type="ECO:0000256" key="1">
    <source>
        <dbReference type="ARBA" id="ARBA00007879"/>
    </source>
</evidence>
<organism evidence="11 12">
    <name type="scientific">Passalora fulva</name>
    <name type="common">Tomato leaf mold</name>
    <name type="synonym">Cladosporium fulvum</name>
    <dbReference type="NCBI Taxonomy" id="5499"/>
    <lineage>
        <taxon>Eukaryota</taxon>
        <taxon>Fungi</taxon>
        <taxon>Dikarya</taxon>
        <taxon>Ascomycota</taxon>
        <taxon>Pezizomycotina</taxon>
        <taxon>Dothideomycetes</taxon>
        <taxon>Dothideomycetidae</taxon>
        <taxon>Mycosphaerellales</taxon>
        <taxon>Mycosphaerellaceae</taxon>
        <taxon>Fulvia</taxon>
    </lineage>
</organism>
<dbReference type="GO" id="GO:0046872">
    <property type="term" value="F:metal ion binding"/>
    <property type="evidence" value="ECO:0007669"/>
    <property type="project" value="UniProtKB-KW"/>
</dbReference>
<reference evidence="11" key="2">
    <citation type="journal article" date="2022" name="Microb. Genom.">
        <title>A chromosome-scale genome assembly of the tomato pathogen Cladosporium fulvum reveals a compartmentalized genome architecture and the presence of a dispensable chromosome.</title>
        <authorList>
            <person name="Zaccaron A.Z."/>
            <person name="Chen L.H."/>
            <person name="Samaras A."/>
            <person name="Stergiopoulos I."/>
        </authorList>
    </citation>
    <scope>NUCLEOTIDE SEQUENCE</scope>
    <source>
        <strain evidence="11">Race5_Kim</strain>
    </source>
</reference>
<comment type="catalytic activity">
    <reaction evidence="8">
        <text>an N(6)-methyladenosine in mRNA + 2-oxoglutarate + O2 = an adenosine in mRNA + formaldehyde + succinate + CO2</text>
        <dbReference type="Rhea" id="RHEA:49520"/>
        <dbReference type="Rhea" id="RHEA-COMP:12414"/>
        <dbReference type="Rhea" id="RHEA-COMP:12417"/>
        <dbReference type="ChEBI" id="CHEBI:15379"/>
        <dbReference type="ChEBI" id="CHEBI:16526"/>
        <dbReference type="ChEBI" id="CHEBI:16810"/>
        <dbReference type="ChEBI" id="CHEBI:16842"/>
        <dbReference type="ChEBI" id="CHEBI:30031"/>
        <dbReference type="ChEBI" id="CHEBI:74411"/>
        <dbReference type="ChEBI" id="CHEBI:74449"/>
        <dbReference type="EC" id="1.14.11.53"/>
    </reaction>
    <physiologicalReaction direction="left-to-right" evidence="8">
        <dbReference type="Rhea" id="RHEA:49521"/>
    </physiologicalReaction>
</comment>
<evidence type="ECO:0000259" key="10">
    <source>
        <dbReference type="PROSITE" id="PS51471"/>
    </source>
</evidence>
<dbReference type="EMBL" id="CP090163">
    <property type="protein sequence ID" value="UJO11730.1"/>
    <property type="molecule type" value="Genomic_DNA"/>
</dbReference>
<keyword evidence="5" id="KW-0560">Oxidoreductase</keyword>
<protein>
    <recommendedName>
        <fullName evidence="2">mRNA N(6)-methyladenine demethylase</fullName>
        <ecNumber evidence="2">1.14.11.53</ecNumber>
    </recommendedName>
</protein>
<dbReference type="KEGG" id="ffu:CLAFUR5_01379"/>
<dbReference type="GO" id="GO:0005634">
    <property type="term" value="C:nucleus"/>
    <property type="evidence" value="ECO:0007669"/>
    <property type="project" value="TreeGrafter"/>
</dbReference>
<dbReference type="Pfam" id="PF13532">
    <property type="entry name" value="2OG-FeII_Oxy_2"/>
    <property type="match status" value="1"/>
</dbReference>
<keyword evidence="6 9" id="KW-0408">Iron</keyword>
<evidence type="ECO:0000256" key="8">
    <source>
        <dbReference type="ARBA" id="ARBA00047565"/>
    </source>
</evidence>
<dbReference type="OrthoDB" id="6614653at2759"/>
<feature type="binding site" evidence="9">
    <location>
        <position position="241"/>
    </location>
    <ligand>
        <name>Fe cation</name>
        <dbReference type="ChEBI" id="CHEBI:24875"/>
        <note>catalytic</note>
    </ligand>
</feature>
<evidence type="ECO:0000256" key="3">
    <source>
        <dbReference type="ARBA" id="ARBA00022723"/>
    </source>
</evidence>
<keyword evidence="4 11" id="KW-0223">Dioxygenase</keyword>
<dbReference type="GO" id="GO:0005737">
    <property type="term" value="C:cytoplasm"/>
    <property type="evidence" value="ECO:0007669"/>
    <property type="project" value="TreeGrafter"/>
</dbReference>
<reference evidence="11" key="1">
    <citation type="submission" date="2021-12" db="EMBL/GenBank/DDBJ databases">
        <authorList>
            <person name="Zaccaron A."/>
            <person name="Stergiopoulos I."/>
        </authorList>
    </citation>
    <scope>NUCLEOTIDE SEQUENCE</scope>
    <source>
        <strain evidence="11">Race5_Kim</strain>
    </source>
</reference>
<dbReference type="PANTHER" id="PTHR16557">
    <property type="entry name" value="ALKYLATED DNA REPAIR PROTEIN ALKB-RELATED"/>
    <property type="match status" value="1"/>
</dbReference>
<name>A0A9Q8P380_PASFU</name>
<dbReference type="AlphaFoldDB" id="A0A9Q8P380"/>
<dbReference type="GO" id="GO:1990931">
    <property type="term" value="F:mRNA N6-methyladenosine dioxygenase activity"/>
    <property type="evidence" value="ECO:0007669"/>
    <property type="project" value="UniProtKB-EC"/>
</dbReference>
<evidence type="ECO:0000256" key="9">
    <source>
        <dbReference type="PIRSR" id="PIRSR604574-2"/>
    </source>
</evidence>
<dbReference type="SUPFAM" id="SSF51197">
    <property type="entry name" value="Clavaminate synthase-like"/>
    <property type="match status" value="1"/>
</dbReference>
<dbReference type="PROSITE" id="PS51471">
    <property type="entry name" value="FE2OG_OXY"/>
    <property type="match status" value="1"/>
</dbReference>
<dbReference type="InterPro" id="IPR005123">
    <property type="entry name" value="Oxoglu/Fe-dep_dioxygenase_dom"/>
</dbReference>
<evidence type="ECO:0000256" key="2">
    <source>
        <dbReference type="ARBA" id="ARBA00012931"/>
    </source>
</evidence>
<keyword evidence="7" id="KW-0843">Virulence</keyword>
<dbReference type="PANTHER" id="PTHR16557:SF2">
    <property type="entry name" value="NUCLEIC ACID DIOXYGENASE ALKBH1"/>
    <property type="match status" value="1"/>
</dbReference>
<dbReference type="OMA" id="CEVIRLR"/>
<dbReference type="GeneID" id="71981257"/>
<keyword evidence="12" id="KW-1185">Reference proteome</keyword>
<feature type="binding site" evidence="9">
    <location>
        <position position="298"/>
    </location>
    <ligand>
        <name>Fe cation</name>
        <dbReference type="ChEBI" id="CHEBI:24875"/>
        <note>catalytic</note>
    </ligand>
</feature>
<evidence type="ECO:0000256" key="5">
    <source>
        <dbReference type="ARBA" id="ARBA00023002"/>
    </source>
</evidence>
<feature type="domain" description="Fe2OG dioxygenase" evidence="10">
    <location>
        <begin position="221"/>
        <end position="345"/>
    </location>
</feature>
<dbReference type="InterPro" id="IPR027450">
    <property type="entry name" value="AlkB-like"/>
</dbReference>
<dbReference type="FunFam" id="2.60.120.590:FF:000014">
    <property type="entry name" value="Oxidoreductase, 2OG-Fe(II) oxygenase family family"/>
    <property type="match status" value="1"/>
</dbReference>
<dbReference type="RefSeq" id="XP_047756096.1">
    <property type="nucleotide sequence ID" value="XM_047900527.1"/>
</dbReference>
<evidence type="ECO:0000313" key="12">
    <source>
        <dbReference type="Proteomes" id="UP000756132"/>
    </source>
</evidence>
<gene>
    <name evidence="11" type="ORF">CLAFUR5_01379</name>
</gene>
<proteinExistence type="inferred from homology"/>
<evidence type="ECO:0000313" key="11">
    <source>
        <dbReference type="EMBL" id="UJO11730.1"/>
    </source>
</evidence>
<dbReference type="InterPro" id="IPR037151">
    <property type="entry name" value="AlkB-like_sf"/>
</dbReference>